<dbReference type="InterPro" id="IPR010941">
    <property type="entry name" value="PhaC_N"/>
</dbReference>
<accession>A0ABN6TF00</accession>
<evidence type="ECO:0000313" key="2">
    <source>
        <dbReference type="EMBL" id="BDT59579.1"/>
    </source>
</evidence>
<reference evidence="2" key="1">
    <citation type="submission" date="2022-11" db="EMBL/GenBank/DDBJ databases">
        <title>Isolation and characterization of PLA-degrading bacterium Massilia sp. from Antarctic soil.</title>
        <authorList>
            <person name="Sato K."/>
            <person name="Gomez-Fuentes C."/>
            <person name="Ahmad S.A."/>
            <person name="Zulkharnain A."/>
        </authorList>
    </citation>
    <scope>NUCLEOTIDE SEQUENCE</scope>
    <source>
        <strain evidence="2">N-3</strain>
    </source>
</reference>
<feature type="domain" description="Poly-beta-hydroxybutyrate polymerase N-terminal" evidence="1">
    <location>
        <begin position="12"/>
        <end position="56"/>
    </location>
</feature>
<dbReference type="RefSeq" id="WP_281908347.1">
    <property type="nucleotide sequence ID" value="NZ_AP026966.1"/>
</dbReference>
<dbReference type="EMBL" id="AP026966">
    <property type="protein sequence ID" value="BDT59579.1"/>
    <property type="molecule type" value="Genomic_DNA"/>
</dbReference>
<keyword evidence="3" id="KW-1185">Reference proteome</keyword>
<organism evidence="2 3">
    <name type="scientific">Massilia varians</name>
    <dbReference type="NCBI Taxonomy" id="457921"/>
    <lineage>
        <taxon>Bacteria</taxon>
        <taxon>Pseudomonadati</taxon>
        <taxon>Pseudomonadota</taxon>
        <taxon>Betaproteobacteria</taxon>
        <taxon>Burkholderiales</taxon>
        <taxon>Oxalobacteraceae</taxon>
        <taxon>Telluria group</taxon>
        <taxon>Massilia</taxon>
    </lineage>
</organism>
<sequence length="138" mass="14641">MPQTALVQADAGAHHIDVVTFVARQLLDGMAPSNFIATNPVGQQVTLQRGGENLLTTGGHNAGVVSPPGMPGRSSQVAVHAQEAPYRSPDAWEAINRRHDGSWWPAWESWLARHAGAQRAQPAPVPGADAPGSYVLVR</sequence>
<name>A0ABN6TF00_9BURK</name>
<protein>
    <recommendedName>
        <fullName evidence="1">Poly-beta-hydroxybutyrate polymerase N-terminal domain-containing protein</fullName>
    </recommendedName>
</protein>
<gene>
    <name evidence="2" type="ORF">MasN3_30730</name>
</gene>
<evidence type="ECO:0000259" key="1">
    <source>
        <dbReference type="Pfam" id="PF07167"/>
    </source>
</evidence>
<dbReference type="Pfam" id="PF07167">
    <property type="entry name" value="PhaC_N"/>
    <property type="match status" value="1"/>
</dbReference>
<proteinExistence type="predicted"/>
<evidence type="ECO:0000313" key="3">
    <source>
        <dbReference type="Proteomes" id="UP001163336"/>
    </source>
</evidence>
<dbReference type="Proteomes" id="UP001163336">
    <property type="component" value="Chromosome"/>
</dbReference>